<feature type="domain" description="TsaA-like" evidence="3">
    <location>
        <begin position="5"/>
        <end position="146"/>
    </location>
</feature>
<organism evidence="4 5">
    <name type="scientific">Desulfonema ishimotonii</name>
    <dbReference type="NCBI Taxonomy" id="45657"/>
    <lineage>
        <taxon>Bacteria</taxon>
        <taxon>Pseudomonadati</taxon>
        <taxon>Thermodesulfobacteriota</taxon>
        <taxon>Desulfobacteria</taxon>
        <taxon>Desulfobacterales</taxon>
        <taxon>Desulfococcaceae</taxon>
        <taxon>Desulfonema</taxon>
    </lineage>
</organism>
<dbReference type="InterPro" id="IPR036414">
    <property type="entry name" value="YaeB_N_sf"/>
</dbReference>
<dbReference type="EMBL" id="BEXT01000001">
    <property type="protein sequence ID" value="GBC63912.1"/>
    <property type="molecule type" value="Genomic_DNA"/>
</dbReference>
<dbReference type="PANTHER" id="PTHR12818">
    <property type="entry name" value="TRNA (ADENINE(37)-N6)-METHYLTRANSFERASE"/>
    <property type="match status" value="1"/>
</dbReference>
<dbReference type="SUPFAM" id="SSF118196">
    <property type="entry name" value="YaeB-like"/>
    <property type="match status" value="1"/>
</dbReference>
<dbReference type="InterPro" id="IPR036413">
    <property type="entry name" value="YaeB-like_sf"/>
</dbReference>
<dbReference type="InterPro" id="IPR040372">
    <property type="entry name" value="YaeB-like"/>
</dbReference>
<gene>
    <name evidence="4" type="ORF">DENIS_4911</name>
</gene>
<comment type="similarity">
    <text evidence="2">Belongs to the tRNA methyltransferase O family.</text>
</comment>
<proteinExistence type="inferred from homology"/>
<accession>A0A401G3U3</accession>
<evidence type="ECO:0000313" key="5">
    <source>
        <dbReference type="Proteomes" id="UP000288096"/>
    </source>
</evidence>
<reference evidence="5" key="2">
    <citation type="submission" date="2019-01" db="EMBL/GenBank/DDBJ databases">
        <title>Genome sequence of Desulfonema ishimotonii strain Tokyo 01.</title>
        <authorList>
            <person name="Fukui M."/>
        </authorList>
    </citation>
    <scope>NUCLEOTIDE SEQUENCE [LARGE SCALE GENOMIC DNA]</scope>
    <source>
        <strain evidence="5">Tokyo 01</strain>
    </source>
</reference>
<evidence type="ECO:0000313" key="4">
    <source>
        <dbReference type="EMBL" id="GBC63912.1"/>
    </source>
</evidence>
<keyword evidence="5" id="KW-1185">Reference proteome</keyword>
<dbReference type="Gene3D" id="2.40.30.70">
    <property type="entry name" value="YaeB-like"/>
    <property type="match status" value="1"/>
</dbReference>
<keyword evidence="4" id="KW-0808">Transferase</keyword>
<dbReference type="CDD" id="cd09281">
    <property type="entry name" value="UPF0066"/>
    <property type="match status" value="1"/>
</dbReference>
<dbReference type="RefSeq" id="WP_124330934.1">
    <property type="nucleotide sequence ID" value="NZ_BEXT01000001.1"/>
</dbReference>
<dbReference type="PROSITE" id="PS51668">
    <property type="entry name" value="TSAA_2"/>
    <property type="match status" value="1"/>
</dbReference>
<evidence type="ECO:0000259" key="3">
    <source>
        <dbReference type="PROSITE" id="PS51668"/>
    </source>
</evidence>
<dbReference type="Gene3D" id="3.30.2310.10">
    <property type="entry name" value="YaeB-like"/>
    <property type="match status" value="1"/>
</dbReference>
<dbReference type="Pfam" id="PF18389">
    <property type="entry name" value="TrmO_C"/>
    <property type="match status" value="1"/>
</dbReference>
<evidence type="ECO:0000256" key="1">
    <source>
        <dbReference type="ARBA" id="ARBA00022691"/>
    </source>
</evidence>
<comment type="caution">
    <text evidence="4">The sequence shown here is derived from an EMBL/GenBank/DDBJ whole genome shotgun (WGS) entry which is preliminary data.</text>
</comment>
<dbReference type="InterPro" id="IPR023368">
    <property type="entry name" value="UPF0066_cons_site"/>
</dbReference>
<keyword evidence="1" id="KW-0949">S-adenosyl-L-methionine</keyword>
<protein>
    <submittedName>
        <fullName evidence="4">tRNA (N6-threonylcarbamoyladenosine(37)-N6)-meth yltransferase TrmO</fullName>
    </submittedName>
</protein>
<dbReference type="NCBIfam" id="TIGR00104">
    <property type="entry name" value="tRNA_TsaA"/>
    <property type="match status" value="1"/>
</dbReference>
<dbReference type="Proteomes" id="UP000288096">
    <property type="component" value="Unassembled WGS sequence"/>
</dbReference>
<dbReference type="PANTHER" id="PTHR12818:SF0">
    <property type="entry name" value="TRNA (ADENINE(37)-N6)-METHYLTRANSFERASE"/>
    <property type="match status" value="1"/>
</dbReference>
<reference evidence="5" key="1">
    <citation type="submission" date="2017-11" db="EMBL/GenBank/DDBJ databases">
        <authorList>
            <person name="Watanabe M."/>
            <person name="Kojima H."/>
        </authorList>
    </citation>
    <scope>NUCLEOTIDE SEQUENCE [LARGE SCALE GENOMIC DNA]</scope>
    <source>
        <strain evidence="5">Tokyo 01</strain>
    </source>
</reference>
<name>A0A401G3U3_9BACT</name>
<dbReference type="InterPro" id="IPR041369">
    <property type="entry name" value="TrmO_C"/>
</dbReference>
<dbReference type="Pfam" id="PF01980">
    <property type="entry name" value="TrmO_N"/>
    <property type="match status" value="1"/>
</dbReference>
<dbReference type="AlphaFoldDB" id="A0A401G3U3"/>
<dbReference type="PROSITE" id="PS01318">
    <property type="entry name" value="TSAA_1"/>
    <property type="match status" value="1"/>
</dbReference>
<dbReference type="GO" id="GO:0089715">
    <property type="term" value="F:tRNA (L-threonylcarbamoyladenosine(37)-C2) methyltransferase activity"/>
    <property type="evidence" value="ECO:0007669"/>
    <property type="project" value="TreeGrafter"/>
</dbReference>
<dbReference type="OrthoDB" id="9804309at2"/>
<evidence type="ECO:0000256" key="2">
    <source>
        <dbReference type="ARBA" id="ARBA00033753"/>
    </source>
</evidence>
<sequence length="236" mass="26264">MQFTFEPVGVVHSCFREKFGIPRQAGIVPDATAVLEILPPFDRDEAFRGLEEFSHIWLTFVFHACMRELWKPTVRPPRLGGNRRIGVFATRSDFRPNPIGLSAVALAGITREGGKLLLRLGGVDLLDGTPVLDIKPYIPYADAIPGAKGGFAAERPRDDIPVTFSPEALAVCREKATPAWPDPERLIRQMLQTDPRPAYYGKNPRKSAFGIRIFDVDVKWSFREGGIHVLSVEDVA</sequence>
<dbReference type="InterPro" id="IPR023370">
    <property type="entry name" value="TrmO-like_N"/>
</dbReference>